<dbReference type="EMBL" id="JAGETZ010000011">
    <property type="protein sequence ID" value="MBO2011533.1"/>
    <property type="molecule type" value="Genomic_DNA"/>
</dbReference>
<accession>A0ABS3QJV4</accession>
<evidence type="ECO:0000313" key="1">
    <source>
        <dbReference type="EMBL" id="MBO2011533.1"/>
    </source>
</evidence>
<organism evidence="1 2">
    <name type="scientific">Hymenobacter negativus</name>
    <dbReference type="NCBI Taxonomy" id="2795026"/>
    <lineage>
        <taxon>Bacteria</taxon>
        <taxon>Pseudomonadati</taxon>
        <taxon>Bacteroidota</taxon>
        <taxon>Cytophagia</taxon>
        <taxon>Cytophagales</taxon>
        <taxon>Hymenobacteraceae</taxon>
        <taxon>Hymenobacter</taxon>
    </lineage>
</organism>
<dbReference type="Proteomes" id="UP000664369">
    <property type="component" value="Unassembled WGS sequence"/>
</dbReference>
<gene>
    <name evidence="1" type="ORF">J4E00_20880</name>
</gene>
<sequence length="104" mass="11878">MVDLLDTLPEIERVGLMNYKNVNGFPWIDLTLAKGQAGNFHCFDNTWHEEFNLISVVCSKTENEAVPAAQIIFLIELAKKLGWELVKEENDSSEETDIVIWKPL</sequence>
<dbReference type="RefSeq" id="WP_208177221.1">
    <property type="nucleotide sequence ID" value="NZ_JAGETZ010000011.1"/>
</dbReference>
<name>A0ABS3QJV4_9BACT</name>
<keyword evidence="2" id="KW-1185">Reference proteome</keyword>
<proteinExistence type="predicted"/>
<comment type="caution">
    <text evidence="1">The sequence shown here is derived from an EMBL/GenBank/DDBJ whole genome shotgun (WGS) entry which is preliminary data.</text>
</comment>
<evidence type="ECO:0000313" key="2">
    <source>
        <dbReference type="Proteomes" id="UP000664369"/>
    </source>
</evidence>
<reference evidence="1 2" key="1">
    <citation type="submission" date="2021-03" db="EMBL/GenBank/DDBJ databases">
        <authorList>
            <person name="Kim M.K."/>
        </authorList>
    </citation>
    <scope>NUCLEOTIDE SEQUENCE [LARGE SCALE GENOMIC DNA]</scope>
    <source>
        <strain evidence="1 2">BT442</strain>
    </source>
</reference>
<protein>
    <submittedName>
        <fullName evidence="1">Uncharacterized protein</fullName>
    </submittedName>
</protein>